<comment type="caution">
    <text evidence="2">The sequence shown here is derived from an EMBL/GenBank/DDBJ whole genome shotgun (WGS) entry which is preliminary data.</text>
</comment>
<evidence type="ECO:0000256" key="1">
    <source>
        <dbReference type="SAM" id="SignalP"/>
    </source>
</evidence>
<gene>
    <name evidence="2" type="ORF">GCM10009092_44020</name>
</gene>
<evidence type="ECO:0000313" key="2">
    <source>
        <dbReference type="EMBL" id="GAA0374979.1"/>
    </source>
</evidence>
<accession>A0ABN0XWX3</accession>
<organism evidence="2 3">
    <name type="scientific">Bowmanella denitrificans</name>
    <dbReference type="NCBI Taxonomy" id="366582"/>
    <lineage>
        <taxon>Bacteria</taxon>
        <taxon>Pseudomonadati</taxon>
        <taxon>Pseudomonadota</taxon>
        <taxon>Gammaproteobacteria</taxon>
        <taxon>Alteromonadales</taxon>
        <taxon>Alteromonadaceae</taxon>
        <taxon>Bowmanella</taxon>
    </lineage>
</organism>
<keyword evidence="1" id="KW-0732">Signal</keyword>
<dbReference type="RefSeq" id="WP_343847529.1">
    <property type="nucleotide sequence ID" value="NZ_BAAAEI010000031.1"/>
</dbReference>
<feature type="signal peptide" evidence="1">
    <location>
        <begin position="1"/>
        <end position="19"/>
    </location>
</feature>
<dbReference type="Proteomes" id="UP001501757">
    <property type="component" value="Unassembled WGS sequence"/>
</dbReference>
<name>A0ABN0XWX3_9ALTE</name>
<keyword evidence="3" id="KW-1185">Reference proteome</keyword>
<sequence length="247" mass="27383">MRKLLLGVLTCLLSANSLAISELILDPSPQSTSNTCQSYSIAYALAYSGLWYQAIETPKQLRELEVIVRKEINSVVQEHNSKNSKGKKINPYLHATWVEAVKRVSSNNLKLTLYYPSSPTEYYQKISDITGITSSDIFGAPIAAVLVKKPIMTSVQKLNGDSYASGHIVTLLGLTEAVPTNKSIANMDKAFLVLNSAVKSNQKQFNMCSEEITSGDKKYSASVNITNDYELKDWGGKYLLMWIEKNN</sequence>
<proteinExistence type="predicted"/>
<protein>
    <recommendedName>
        <fullName evidence="4">Peptidase C39-like domain-containing protein</fullName>
    </recommendedName>
</protein>
<dbReference type="EMBL" id="BAAAEI010000031">
    <property type="protein sequence ID" value="GAA0374979.1"/>
    <property type="molecule type" value="Genomic_DNA"/>
</dbReference>
<feature type="chain" id="PRO_5046608279" description="Peptidase C39-like domain-containing protein" evidence="1">
    <location>
        <begin position="20"/>
        <end position="247"/>
    </location>
</feature>
<reference evidence="2 3" key="1">
    <citation type="journal article" date="2019" name="Int. J. Syst. Evol. Microbiol.">
        <title>The Global Catalogue of Microorganisms (GCM) 10K type strain sequencing project: providing services to taxonomists for standard genome sequencing and annotation.</title>
        <authorList>
            <consortium name="The Broad Institute Genomics Platform"/>
            <consortium name="The Broad Institute Genome Sequencing Center for Infectious Disease"/>
            <person name="Wu L."/>
            <person name="Ma J."/>
        </authorList>
    </citation>
    <scope>NUCLEOTIDE SEQUENCE [LARGE SCALE GENOMIC DNA]</scope>
    <source>
        <strain evidence="2 3">JCM 13378</strain>
    </source>
</reference>
<evidence type="ECO:0000313" key="3">
    <source>
        <dbReference type="Proteomes" id="UP001501757"/>
    </source>
</evidence>
<evidence type="ECO:0008006" key="4">
    <source>
        <dbReference type="Google" id="ProtNLM"/>
    </source>
</evidence>